<evidence type="ECO:0000256" key="8">
    <source>
        <dbReference type="ARBA" id="ARBA00023203"/>
    </source>
</evidence>
<dbReference type="OrthoDB" id="10034606at2759"/>
<evidence type="ECO:0000256" key="2">
    <source>
        <dbReference type="ARBA" id="ARBA00009345"/>
    </source>
</evidence>
<evidence type="ECO:0000313" key="15">
    <source>
        <dbReference type="Proteomes" id="UP001152622"/>
    </source>
</evidence>
<feature type="domain" description="HTH OST-type" evidence="13">
    <location>
        <begin position="24"/>
        <end position="97"/>
    </location>
</feature>
<dbReference type="InterPro" id="IPR041966">
    <property type="entry name" value="LOTUS-like"/>
</dbReference>
<keyword evidence="7" id="KW-0694">RNA-binding</keyword>
<feature type="region of interest" description="Disordered" evidence="11">
    <location>
        <begin position="233"/>
        <end position="265"/>
    </location>
</feature>
<keyword evidence="9" id="KW-0206">Cytoskeleton</keyword>
<feature type="domain" description="Tudor" evidence="12">
    <location>
        <begin position="556"/>
        <end position="614"/>
    </location>
</feature>
<dbReference type="FunFam" id="2.30.30.140:FF:000065">
    <property type="entry name" value="tudor domain-containing protein 7"/>
    <property type="match status" value="1"/>
</dbReference>
<feature type="coiled-coil region" evidence="10">
    <location>
        <begin position="1093"/>
        <end position="1120"/>
    </location>
</feature>
<dbReference type="InterPro" id="IPR002999">
    <property type="entry name" value="Tudor"/>
</dbReference>
<evidence type="ECO:0000256" key="4">
    <source>
        <dbReference type="ARBA" id="ARBA00022737"/>
    </source>
</evidence>
<keyword evidence="15" id="KW-1185">Reference proteome</keyword>
<feature type="compositionally biased region" description="Pro residues" evidence="11">
    <location>
        <begin position="365"/>
        <end position="380"/>
    </location>
</feature>
<dbReference type="InterPro" id="IPR025605">
    <property type="entry name" value="OST-HTH/LOTUS_dom"/>
</dbReference>
<dbReference type="Pfam" id="PF03250">
    <property type="entry name" value="Tropomodulin"/>
    <property type="match status" value="1"/>
</dbReference>
<dbReference type="GO" id="GO:0051694">
    <property type="term" value="P:pointed-end actin filament capping"/>
    <property type="evidence" value="ECO:0007669"/>
    <property type="project" value="InterPro"/>
</dbReference>
<dbReference type="CDD" id="cd09973">
    <property type="entry name" value="LOTUS_2_TDRD7"/>
    <property type="match status" value="1"/>
</dbReference>
<keyword evidence="4" id="KW-0677">Repeat</keyword>
<dbReference type="Gene3D" id="3.30.420.610">
    <property type="entry name" value="LOTUS domain-like"/>
    <property type="match status" value="3"/>
</dbReference>
<evidence type="ECO:0008006" key="16">
    <source>
        <dbReference type="Google" id="ProtNLM"/>
    </source>
</evidence>
<dbReference type="InterPro" id="IPR032675">
    <property type="entry name" value="LRR_dom_sf"/>
</dbReference>
<comment type="subcellular location">
    <subcellularLocation>
        <location evidence="1">Cytoplasm</location>
        <location evidence="1">Cytoskeleton</location>
    </subcellularLocation>
</comment>
<dbReference type="InterPro" id="IPR035437">
    <property type="entry name" value="SNase_OB-fold_sf"/>
</dbReference>
<evidence type="ECO:0000256" key="10">
    <source>
        <dbReference type="SAM" id="Coils"/>
    </source>
</evidence>
<dbReference type="GO" id="GO:0003723">
    <property type="term" value="F:RNA binding"/>
    <property type="evidence" value="ECO:0007669"/>
    <property type="project" value="UniProtKB-KW"/>
</dbReference>
<gene>
    <name evidence="14" type="ORF">SKAU_G00344730</name>
</gene>
<dbReference type="SUPFAM" id="SSF63748">
    <property type="entry name" value="Tudor/PWWP/MBT"/>
    <property type="match status" value="3"/>
</dbReference>
<comment type="similarity">
    <text evidence="2">Belongs to the tropomodulin family.</text>
</comment>
<accession>A0A9Q1IGM3</accession>
<keyword evidence="8" id="KW-0009">Actin-binding</keyword>
<dbReference type="GO" id="GO:0030239">
    <property type="term" value="P:myofibril assembly"/>
    <property type="evidence" value="ECO:0007669"/>
    <property type="project" value="TreeGrafter"/>
</dbReference>
<dbReference type="GO" id="GO:0003779">
    <property type="term" value="F:actin binding"/>
    <property type="evidence" value="ECO:0007669"/>
    <property type="project" value="UniProtKB-KW"/>
</dbReference>
<dbReference type="Gene3D" id="2.40.50.90">
    <property type="match status" value="3"/>
</dbReference>
<dbReference type="InterPro" id="IPR004934">
    <property type="entry name" value="TMOD"/>
</dbReference>
<evidence type="ECO:0000313" key="14">
    <source>
        <dbReference type="EMBL" id="KAJ8339840.1"/>
    </source>
</evidence>
<feature type="domain" description="HTH OST-type" evidence="13">
    <location>
        <begin position="274"/>
        <end position="344"/>
    </location>
</feature>
<proteinExistence type="inferred from homology"/>
<name>A0A9Q1IGM3_SYNKA</name>
<dbReference type="GO" id="GO:0007283">
    <property type="term" value="P:spermatogenesis"/>
    <property type="evidence" value="ECO:0007669"/>
    <property type="project" value="UniProtKB-KW"/>
</dbReference>
<keyword evidence="10" id="KW-0175">Coiled coil</keyword>
<sequence length="1459" mass="162397">MWEAGSYSVVIRDIHPTSKGRMSDLEVVKKMLRAVLQSKKTGVSLSRLQSEYWTLTGEYIPHKQMGYPTMEAFLRSMPSVARMELGRMGEVVCYAAVCKETAHIAQLVARQRTSKKAGRSQLVNCQMRVKPSSPFMLHAKPRTSLRQPEHLSRSVRGGAGSAGRPGCIGDHRQMCVRDTQPEGRVGLSPQVRAPNVQAPNVRAPNVQAPNVQMKKPSVTERSEKRMTLPSRFQKEVQAHLSRNSQHSSAPAAHQNENVVSGKPRAAPPLHVAYNAQVVQSRLKEVLHKYSNGLWVSKLPQLYRELYKQDLPPDALKELEHWSHICTVEKPCSTNTAERLLYPSKDLRQPRLPGPKTPGPTSILPPARPKPSPLLPTPSLRPPAVASTPSLKAVAPELKPSAVALAPELKRKLAALLGRYSSGLWAQALPKLFQEAYKTPLPDCVLGDLALLSDICTVEYPMPDNMRKAILYAHGPADTAARPRARQEASRRLSSQAVPPLVIPEEEYPSVLVVEAGSTNSVVLRYIGEGYSQAQEQLEDEMKEYYSQANTAKALPSPSTGQLAAVRAEEEEEVLRAQVREVMDDKVKVYYVDHGFSEIIGKGKLLELHEKFFRLPFQAAKCKLAGLETFCQEPAVLKRFESLACGKILLAEILERDDTPLVVLYDTSQDDDVNINTACLKALHDDSLGNPLQVNSTYADVSVTNVCSDGTIFCHLPSRGQAKLHSILQKAEAYFHSQVTPEFLVSKPFCGKCCLARYKGQWVRVEITNLHGSRVLDIQFVDLGVPASVEVIELREVPPPFLHELVAIPPQAIKCCLADLSMKVGSWTPDAVLWLRDAVLNSTDCSMKVSQLDEARGLVHIYLFPSSSAPEPKPSINQQMLESDLYPRRGTTWTSTCLWPATPGHFVLQPWQELYKLVVLMGEMILYYNKMEEKQLIKAEKNHIYAAKVETNWHRVLVKGVLTNGLVSVYELDYGKHELVNCTQLRPLINEFRQLPFQGITAQLAGVKPRQWSEEASIVFRNHVEKKPLVAQLTFGGFYAVPSIVFACETLISDALCGWAPGRQLFPSPSSFSPPPPSSSAMSYRKEMEKYRDVDEDELLKKLSEEELQMLEDELEELDPDNALLPAGFRQKDQTKKAPTGTFQRDNLLAHLEKQAKEHPDKEDLVPYTGEKRGKAWVPKKVPVDPILENVTLEPELEEALANASDAELCDIAAILGMHTLMSNQQYYEALASSTIVNKQGLNSVIQCTQYKPVPDEEPNSTDVQDTLEKIRSNDPDLVEVNLNNIRNIPVPTLKAYAEAMKENTVVERLSIVGTRSNDPVAYALAEMLKVNATLKSLNVESNFITGVGILSLMGALQSNTTLQELKIDNQSQPLGNKVEMEIANMLEKNTTLLKFGYHFTQQGPRLRGSNAMMSNNDLARVTRCDSDGSFTLTLSVPELEKAFRKKFKTKSKSNAKEKA</sequence>
<reference evidence="14" key="1">
    <citation type="journal article" date="2023" name="Science">
        <title>Genome structures resolve the early diversification of teleost fishes.</title>
        <authorList>
            <person name="Parey E."/>
            <person name="Louis A."/>
            <person name="Montfort J."/>
            <person name="Bouchez O."/>
            <person name="Roques C."/>
            <person name="Iampietro C."/>
            <person name="Lluch J."/>
            <person name="Castinel A."/>
            <person name="Donnadieu C."/>
            <person name="Desvignes T."/>
            <person name="Floi Bucao C."/>
            <person name="Jouanno E."/>
            <person name="Wen M."/>
            <person name="Mejri S."/>
            <person name="Dirks R."/>
            <person name="Jansen H."/>
            <person name="Henkel C."/>
            <person name="Chen W.J."/>
            <person name="Zahm M."/>
            <person name="Cabau C."/>
            <person name="Klopp C."/>
            <person name="Thompson A.W."/>
            <person name="Robinson-Rechavi M."/>
            <person name="Braasch I."/>
            <person name="Lecointre G."/>
            <person name="Bobe J."/>
            <person name="Postlethwait J.H."/>
            <person name="Berthelot C."/>
            <person name="Roest Crollius H."/>
            <person name="Guiguen Y."/>
        </authorList>
    </citation>
    <scope>NUCLEOTIDE SEQUENCE</scope>
    <source>
        <strain evidence="14">WJC10195</strain>
    </source>
</reference>
<dbReference type="Gene3D" id="2.30.30.140">
    <property type="match status" value="2"/>
</dbReference>
<dbReference type="GO" id="GO:0005523">
    <property type="term" value="F:tropomyosin binding"/>
    <property type="evidence" value="ECO:0007669"/>
    <property type="project" value="InterPro"/>
</dbReference>
<dbReference type="PROSITE" id="PS51644">
    <property type="entry name" value="HTH_OST"/>
    <property type="match status" value="2"/>
</dbReference>
<dbReference type="Gene3D" id="3.80.10.10">
    <property type="entry name" value="Ribonuclease Inhibitor"/>
    <property type="match status" value="1"/>
</dbReference>
<dbReference type="PROSITE" id="PS50304">
    <property type="entry name" value="TUDOR"/>
    <property type="match status" value="1"/>
</dbReference>
<evidence type="ECO:0000256" key="6">
    <source>
        <dbReference type="ARBA" id="ARBA00022871"/>
    </source>
</evidence>
<evidence type="ECO:0000259" key="13">
    <source>
        <dbReference type="PROSITE" id="PS51644"/>
    </source>
</evidence>
<evidence type="ECO:0000256" key="5">
    <source>
        <dbReference type="ARBA" id="ARBA00022782"/>
    </source>
</evidence>
<protein>
    <recommendedName>
        <fullName evidence="16">Tudor domain-containing protein 7</fullName>
    </recommendedName>
</protein>
<evidence type="ECO:0000256" key="11">
    <source>
        <dbReference type="SAM" id="MobiDB-lite"/>
    </source>
</evidence>
<organism evidence="14 15">
    <name type="scientific">Synaphobranchus kaupii</name>
    <name type="common">Kaup's arrowtooth eel</name>
    <dbReference type="NCBI Taxonomy" id="118154"/>
    <lineage>
        <taxon>Eukaryota</taxon>
        <taxon>Metazoa</taxon>
        <taxon>Chordata</taxon>
        <taxon>Craniata</taxon>
        <taxon>Vertebrata</taxon>
        <taxon>Euteleostomi</taxon>
        <taxon>Actinopterygii</taxon>
        <taxon>Neopterygii</taxon>
        <taxon>Teleostei</taxon>
        <taxon>Anguilliformes</taxon>
        <taxon>Synaphobranchidae</taxon>
        <taxon>Synaphobranchus</taxon>
    </lineage>
</organism>
<feature type="region of interest" description="Disordered" evidence="11">
    <location>
        <begin position="341"/>
        <end position="389"/>
    </location>
</feature>
<dbReference type="PANTHER" id="PTHR10901:SF8">
    <property type="entry name" value="TROPOMODULIN-1"/>
    <property type="match status" value="1"/>
</dbReference>
<evidence type="ECO:0000259" key="12">
    <source>
        <dbReference type="PROSITE" id="PS50304"/>
    </source>
</evidence>
<dbReference type="FunFam" id="2.30.30.140:FF:000045">
    <property type="entry name" value="tudor domain-containing protein 7 isoform X1"/>
    <property type="match status" value="1"/>
</dbReference>
<feature type="coiled-coil region" evidence="10">
    <location>
        <begin position="534"/>
        <end position="584"/>
    </location>
</feature>
<evidence type="ECO:0000256" key="3">
    <source>
        <dbReference type="ARBA" id="ARBA00022490"/>
    </source>
</evidence>
<keyword evidence="3" id="KW-0963">Cytoplasm</keyword>
<dbReference type="Proteomes" id="UP001152622">
    <property type="component" value="Chromosome 16"/>
</dbReference>
<dbReference type="SUPFAM" id="SSF52047">
    <property type="entry name" value="RNI-like"/>
    <property type="match status" value="1"/>
</dbReference>
<dbReference type="Pfam" id="PF00567">
    <property type="entry name" value="TUDOR"/>
    <property type="match status" value="3"/>
</dbReference>
<evidence type="ECO:0000256" key="9">
    <source>
        <dbReference type="ARBA" id="ARBA00023212"/>
    </source>
</evidence>
<dbReference type="Pfam" id="PF12872">
    <property type="entry name" value="OST-HTH"/>
    <property type="match status" value="2"/>
</dbReference>
<feature type="compositionally biased region" description="Polar residues" evidence="11">
    <location>
        <begin position="240"/>
        <end position="258"/>
    </location>
</feature>
<dbReference type="GO" id="GO:0006936">
    <property type="term" value="P:muscle contraction"/>
    <property type="evidence" value="ECO:0007669"/>
    <property type="project" value="TreeGrafter"/>
</dbReference>
<dbReference type="SMART" id="SM00333">
    <property type="entry name" value="TUDOR"/>
    <property type="match status" value="3"/>
</dbReference>
<dbReference type="FunFam" id="3.80.10.10:FF:000006">
    <property type="entry name" value="Tropomodulin 2"/>
    <property type="match status" value="1"/>
</dbReference>
<dbReference type="GO" id="GO:0007015">
    <property type="term" value="P:actin filament organization"/>
    <property type="evidence" value="ECO:0007669"/>
    <property type="project" value="TreeGrafter"/>
</dbReference>
<evidence type="ECO:0000256" key="7">
    <source>
        <dbReference type="ARBA" id="ARBA00022884"/>
    </source>
</evidence>
<comment type="caution">
    <text evidence="14">The sequence shown here is derived from an EMBL/GenBank/DDBJ whole genome shotgun (WGS) entry which is preliminary data.</text>
</comment>
<evidence type="ECO:0000256" key="1">
    <source>
        <dbReference type="ARBA" id="ARBA00004245"/>
    </source>
</evidence>
<keyword evidence="5" id="KW-0221">Differentiation</keyword>
<feature type="region of interest" description="Disordered" evidence="11">
    <location>
        <begin position="142"/>
        <end position="171"/>
    </location>
</feature>
<dbReference type="PANTHER" id="PTHR10901">
    <property type="entry name" value="TROPOMODULIN"/>
    <property type="match status" value="1"/>
</dbReference>
<dbReference type="EMBL" id="JAINUF010000016">
    <property type="protein sequence ID" value="KAJ8339840.1"/>
    <property type="molecule type" value="Genomic_DNA"/>
</dbReference>
<keyword evidence="6" id="KW-0744">Spermatogenesis</keyword>
<dbReference type="GO" id="GO:0005865">
    <property type="term" value="C:striated muscle thin filament"/>
    <property type="evidence" value="ECO:0007669"/>
    <property type="project" value="TreeGrafter"/>
</dbReference>